<feature type="chain" id="PRO_5045715512" evidence="2">
    <location>
        <begin position="26"/>
        <end position="108"/>
    </location>
</feature>
<feature type="compositionally biased region" description="Low complexity" evidence="1">
    <location>
        <begin position="45"/>
        <end position="84"/>
    </location>
</feature>
<name>A0ABR9HSV7_9PSEU</name>
<protein>
    <submittedName>
        <fullName evidence="3">Uncharacterized protein</fullName>
    </submittedName>
</protein>
<proteinExistence type="predicted"/>
<dbReference type="RefSeq" id="WP_158104275.1">
    <property type="nucleotide sequence ID" value="NZ_JADBEG010000001.1"/>
</dbReference>
<dbReference type="EMBL" id="JADBEG010000001">
    <property type="protein sequence ID" value="MBE1494012.1"/>
    <property type="molecule type" value="Genomic_DNA"/>
</dbReference>
<dbReference type="Proteomes" id="UP000631670">
    <property type="component" value="Unassembled WGS sequence"/>
</dbReference>
<accession>A0ABR9HSV7</accession>
<organism evidence="3 4">
    <name type="scientific">Amycolatopsis lexingtonensis</name>
    <dbReference type="NCBI Taxonomy" id="218822"/>
    <lineage>
        <taxon>Bacteria</taxon>
        <taxon>Bacillati</taxon>
        <taxon>Actinomycetota</taxon>
        <taxon>Actinomycetes</taxon>
        <taxon>Pseudonocardiales</taxon>
        <taxon>Pseudonocardiaceae</taxon>
        <taxon>Amycolatopsis</taxon>
    </lineage>
</organism>
<evidence type="ECO:0000313" key="4">
    <source>
        <dbReference type="Proteomes" id="UP000631670"/>
    </source>
</evidence>
<feature type="signal peptide" evidence="2">
    <location>
        <begin position="1"/>
        <end position="25"/>
    </location>
</feature>
<feature type="region of interest" description="Disordered" evidence="1">
    <location>
        <begin position="36"/>
        <end position="108"/>
    </location>
</feature>
<keyword evidence="2" id="KW-0732">Signal</keyword>
<comment type="caution">
    <text evidence="3">The sequence shown here is derived from an EMBL/GenBank/DDBJ whole genome shotgun (WGS) entry which is preliminary data.</text>
</comment>
<gene>
    <name evidence="3" type="ORF">H4696_001112</name>
</gene>
<evidence type="ECO:0000313" key="3">
    <source>
        <dbReference type="EMBL" id="MBE1494012.1"/>
    </source>
</evidence>
<reference evidence="3 4" key="1">
    <citation type="submission" date="2020-10" db="EMBL/GenBank/DDBJ databases">
        <title>Sequencing the genomes of 1000 actinobacteria strains.</title>
        <authorList>
            <person name="Klenk H.-P."/>
        </authorList>
    </citation>
    <scope>NUCLEOTIDE SEQUENCE [LARGE SCALE GENOMIC DNA]</scope>
    <source>
        <strain evidence="3 4">DSM 44653</strain>
    </source>
</reference>
<evidence type="ECO:0000256" key="1">
    <source>
        <dbReference type="SAM" id="MobiDB-lite"/>
    </source>
</evidence>
<sequence>MKKSSSNLVVVTAAGLALGGFLVSAGPVSAVEAPHSGVARIAQQPTSTPTTATTGTTTGTTSTGPTSTGPTKTVTSTPKTTAKPTTPPVPKGGVETGGGGTAPDGPNA</sequence>
<keyword evidence="4" id="KW-1185">Reference proteome</keyword>
<evidence type="ECO:0000256" key="2">
    <source>
        <dbReference type="SAM" id="SignalP"/>
    </source>
</evidence>